<feature type="domain" description="VTT" evidence="8">
    <location>
        <begin position="83"/>
        <end position="207"/>
    </location>
</feature>
<keyword evidence="10" id="KW-1185">Reference proteome</keyword>
<evidence type="ECO:0000256" key="3">
    <source>
        <dbReference type="ARBA" id="ARBA00022475"/>
    </source>
</evidence>
<accession>A0A975K6H9</accession>
<dbReference type="EMBL" id="CP073910">
    <property type="protein sequence ID" value="QUT04387.1"/>
    <property type="molecule type" value="Genomic_DNA"/>
</dbReference>
<feature type="transmembrane region" description="Helical" evidence="7">
    <location>
        <begin position="104"/>
        <end position="125"/>
    </location>
</feature>
<dbReference type="GO" id="GO:0005886">
    <property type="term" value="C:plasma membrane"/>
    <property type="evidence" value="ECO:0007669"/>
    <property type="project" value="UniProtKB-SubCell"/>
</dbReference>
<keyword evidence="5 7" id="KW-1133">Transmembrane helix</keyword>
<organism evidence="9 10">
    <name type="scientific">Sphingobium phenoxybenzoativorans</name>
    <dbReference type="NCBI Taxonomy" id="1592790"/>
    <lineage>
        <taxon>Bacteria</taxon>
        <taxon>Pseudomonadati</taxon>
        <taxon>Pseudomonadota</taxon>
        <taxon>Alphaproteobacteria</taxon>
        <taxon>Sphingomonadales</taxon>
        <taxon>Sphingomonadaceae</taxon>
        <taxon>Sphingobium</taxon>
    </lineage>
</organism>
<feature type="transmembrane region" description="Helical" evidence="7">
    <location>
        <begin position="195"/>
        <end position="218"/>
    </location>
</feature>
<evidence type="ECO:0000256" key="1">
    <source>
        <dbReference type="ARBA" id="ARBA00004651"/>
    </source>
</evidence>
<evidence type="ECO:0000313" key="10">
    <source>
        <dbReference type="Proteomes" id="UP000681425"/>
    </source>
</evidence>
<dbReference type="PANTHER" id="PTHR30353">
    <property type="entry name" value="INNER MEMBRANE PROTEIN DEDA-RELATED"/>
    <property type="match status" value="1"/>
</dbReference>
<keyword evidence="6 7" id="KW-0472">Membrane</keyword>
<keyword evidence="4 7" id="KW-0812">Transmembrane</keyword>
<dbReference type="AlphaFoldDB" id="A0A975K6H9"/>
<comment type="similarity">
    <text evidence="2 7">Belongs to the DedA family.</text>
</comment>
<feature type="transmembrane region" description="Helical" evidence="7">
    <location>
        <begin position="224"/>
        <end position="247"/>
    </location>
</feature>
<proteinExistence type="inferred from homology"/>
<evidence type="ECO:0000259" key="8">
    <source>
        <dbReference type="Pfam" id="PF09335"/>
    </source>
</evidence>
<evidence type="ECO:0000256" key="7">
    <source>
        <dbReference type="RuleBase" id="RU367016"/>
    </source>
</evidence>
<reference evidence="9" key="1">
    <citation type="submission" date="2021-04" db="EMBL/GenBank/DDBJ databases">
        <title>Isolation of p-tert-butylphenol degrading bacteria Sphingobium phenoxybenzoativorans Tas13 from active sludge.</title>
        <authorList>
            <person name="Li Y."/>
        </authorList>
    </citation>
    <scope>NUCLEOTIDE SEQUENCE</scope>
    <source>
        <strain evidence="9">Tas13</strain>
    </source>
</reference>
<dbReference type="KEGG" id="spph:KFK14_15090"/>
<dbReference type="PANTHER" id="PTHR30353:SF15">
    <property type="entry name" value="INNER MEMBRANE PROTEIN YABI"/>
    <property type="match status" value="1"/>
</dbReference>
<evidence type="ECO:0000256" key="2">
    <source>
        <dbReference type="ARBA" id="ARBA00010792"/>
    </source>
</evidence>
<name>A0A975K6H9_9SPHN</name>
<comment type="subcellular location">
    <subcellularLocation>
        <location evidence="1 7">Cell membrane</location>
        <topology evidence="1 7">Multi-pass membrane protein</topology>
    </subcellularLocation>
</comment>
<protein>
    <submittedName>
        <fullName evidence="9">DedA family protein</fullName>
    </submittedName>
</protein>
<evidence type="ECO:0000256" key="6">
    <source>
        <dbReference type="ARBA" id="ARBA00023136"/>
    </source>
</evidence>
<dbReference type="Pfam" id="PF09335">
    <property type="entry name" value="VTT_dom"/>
    <property type="match status" value="1"/>
</dbReference>
<dbReference type="InterPro" id="IPR032818">
    <property type="entry name" value="DedA-like"/>
</dbReference>
<dbReference type="Proteomes" id="UP000681425">
    <property type="component" value="Chromosome"/>
</dbReference>
<evidence type="ECO:0000256" key="5">
    <source>
        <dbReference type="ARBA" id="ARBA00022989"/>
    </source>
</evidence>
<sequence length="256" mass="27680">MVANTQRLRCAPVRAIRSCQRPPIFPKRRRNVRSGTVRATESPPLENILAGVTLFITEHRAWAGPLIGLIIFAESLAIIGLFFPATPIMFAIGGMLGAGTLEPVPVLICGLLGAVAGDALSYAIGRHIGPSIYYRAPFNRHRGMFAKARLFFQRYGFAAIFFGRFMGPFRTTVPLVSGVAFMEARTFQAANILSALLWVPASFAPGYLAVRGVGAAALMSQSDLIAIGGVIALLSIMMTVAGSIFIARRRSNRRQK</sequence>
<dbReference type="InterPro" id="IPR032816">
    <property type="entry name" value="VTT_dom"/>
</dbReference>
<feature type="transmembrane region" description="Helical" evidence="7">
    <location>
        <begin position="66"/>
        <end position="92"/>
    </location>
</feature>
<keyword evidence="3 7" id="KW-1003">Cell membrane</keyword>
<evidence type="ECO:0000313" key="9">
    <source>
        <dbReference type="EMBL" id="QUT04387.1"/>
    </source>
</evidence>
<evidence type="ECO:0000256" key="4">
    <source>
        <dbReference type="ARBA" id="ARBA00022692"/>
    </source>
</evidence>
<gene>
    <name evidence="9" type="ORF">KFK14_15090</name>
</gene>